<dbReference type="AlphaFoldDB" id="A0A6A6XXN5"/>
<dbReference type="Proteomes" id="UP000799757">
    <property type="component" value="Unassembled WGS sequence"/>
</dbReference>
<organism evidence="2 3">
    <name type="scientific">Melanomma pulvis-pyrius CBS 109.77</name>
    <dbReference type="NCBI Taxonomy" id="1314802"/>
    <lineage>
        <taxon>Eukaryota</taxon>
        <taxon>Fungi</taxon>
        <taxon>Dikarya</taxon>
        <taxon>Ascomycota</taxon>
        <taxon>Pezizomycotina</taxon>
        <taxon>Dothideomycetes</taxon>
        <taxon>Pleosporomycetidae</taxon>
        <taxon>Pleosporales</taxon>
        <taxon>Melanommataceae</taxon>
        <taxon>Melanomma</taxon>
    </lineage>
</organism>
<feature type="region of interest" description="Disordered" evidence="1">
    <location>
        <begin position="193"/>
        <end position="259"/>
    </location>
</feature>
<reference evidence="2" key="1">
    <citation type="journal article" date="2020" name="Stud. Mycol.">
        <title>101 Dothideomycetes genomes: a test case for predicting lifestyles and emergence of pathogens.</title>
        <authorList>
            <person name="Haridas S."/>
            <person name="Albert R."/>
            <person name="Binder M."/>
            <person name="Bloem J."/>
            <person name="Labutti K."/>
            <person name="Salamov A."/>
            <person name="Andreopoulos B."/>
            <person name="Baker S."/>
            <person name="Barry K."/>
            <person name="Bills G."/>
            <person name="Bluhm B."/>
            <person name="Cannon C."/>
            <person name="Castanera R."/>
            <person name="Culley D."/>
            <person name="Daum C."/>
            <person name="Ezra D."/>
            <person name="Gonzalez J."/>
            <person name="Henrissat B."/>
            <person name="Kuo A."/>
            <person name="Liang C."/>
            <person name="Lipzen A."/>
            <person name="Lutzoni F."/>
            <person name="Magnuson J."/>
            <person name="Mondo S."/>
            <person name="Nolan M."/>
            <person name="Ohm R."/>
            <person name="Pangilinan J."/>
            <person name="Park H.-J."/>
            <person name="Ramirez L."/>
            <person name="Alfaro M."/>
            <person name="Sun H."/>
            <person name="Tritt A."/>
            <person name="Yoshinaga Y."/>
            <person name="Zwiers L.-H."/>
            <person name="Turgeon B."/>
            <person name="Goodwin S."/>
            <person name="Spatafora J."/>
            <person name="Crous P."/>
            <person name="Grigoriev I."/>
        </authorList>
    </citation>
    <scope>NUCLEOTIDE SEQUENCE</scope>
    <source>
        <strain evidence="2">CBS 109.77</strain>
    </source>
</reference>
<evidence type="ECO:0000256" key="1">
    <source>
        <dbReference type="SAM" id="MobiDB-lite"/>
    </source>
</evidence>
<feature type="compositionally biased region" description="Polar residues" evidence="1">
    <location>
        <begin position="193"/>
        <end position="209"/>
    </location>
</feature>
<accession>A0A6A6XXN5</accession>
<evidence type="ECO:0000313" key="3">
    <source>
        <dbReference type="Proteomes" id="UP000799757"/>
    </source>
</evidence>
<evidence type="ECO:0000313" key="2">
    <source>
        <dbReference type="EMBL" id="KAF2801200.1"/>
    </source>
</evidence>
<feature type="compositionally biased region" description="Basic and acidic residues" evidence="1">
    <location>
        <begin position="230"/>
        <end position="239"/>
    </location>
</feature>
<gene>
    <name evidence="2" type="ORF">K505DRAFT_355059</name>
</gene>
<keyword evidence="3" id="KW-1185">Reference proteome</keyword>
<dbReference type="EMBL" id="MU001738">
    <property type="protein sequence ID" value="KAF2801200.1"/>
    <property type="molecule type" value="Genomic_DNA"/>
</dbReference>
<proteinExistence type="predicted"/>
<sequence>MFKEITSIMGTQMREMREAIATASLHANSVRSSPHTIPVNAHTGTQVPGKPSHYMIGGNAWWNRRNTNTYPRFDRRNEAKHLSGSQTNLTPLTAEENESDIGYSQKRADLECWVRYAGKMYDIRQHTTPPAIKKMKTLSIAEVVLHQLQARGPVDVGVQFGETEASGNQPLQNITIRANNMFTSMDQLPNAKARTTNSTMKTAKTSTPAQEEANRNALEMRKSGGKKRKQADLPEEPLKRAKGFQLNPVTANATDMQSI</sequence>
<protein>
    <submittedName>
        <fullName evidence="2">Uncharacterized protein</fullName>
    </submittedName>
</protein>
<name>A0A6A6XXN5_9PLEO</name>
<feature type="compositionally biased region" description="Basic and acidic residues" evidence="1">
    <location>
        <begin position="212"/>
        <end position="222"/>
    </location>
</feature>
<feature type="compositionally biased region" description="Polar residues" evidence="1">
    <location>
        <begin position="247"/>
        <end position="259"/>
    </location>
</feature>